<dbReference type="Pfam" id="PF07679">
    <property type="entry name" value="I-set"/>
    <property type="match status" value="1"/>
</dbReference>
<feature type="domain" description="Ig-like" evidence="2">
    <location>
        <begin position="47"/>
        <end position="146"/>
    </location>
</feature>
<reference evidence="3" key="2">
    <citation type="submission" date="2020-11" db="EMBL/GenBank/DDBJ databases">
        <authorList>
            <person name="McCartney M.A."/>
            <person name="Auch B."/>
            <person name="Kono T."/>
            <person name="Mallez S."/>
            <person name="Becker A."/>
            <person name="Gohl D.M."/>
            <person name="Silverstein K.A.T."/>
            <person name="Koren S."/>
            <person name="Bechman K.B."/>
            <person name="Herman A."/>
            <person name="Abrahante J.E."/>
            <person name="Garbe J."/>
        </authorList>
    </citation>
    <scope>NUCLEOTIDE SEQUENCE</scope>
    <source>
        <strain evidence="3">Duluth1</strain>
        <tissue evidence="3">Whole animal</tissue>
    </source>
</reference>
<name>A0A9D4EDX8_DREPO</name>
<comment type="caution">
    <text evidence="3">The sequence shown here is derived from an EMBL/GenBank/DDBJ whole genome shotgun (WGS) entry which is preliminary data.</text>
</comment>
<evidence type="ECO:0000256" key="1">
    <source>
        <dbReference type="SAM" id="SignalP"/>
    </source>
</evidence>
<dbReference type="InterPro" id="IPR003599">
    <property type="entry name" value="Ig_sub"/>
</dbReference>
<dbReference type="InterPro" id="IPR013783">
    <property type="entry name" value="Ig-like_fold"/>
</dbReference>
<dbReference type="PROSITE" id="PS50835">
    <property type="entry name" value="IG_LIKE"/>
    <property type="match status" value="2"/>
</dbReference>
<dbReference type="Pfam" id="PF13927">
    <property type="entry name" value="Ig_3"/>
    <property type="match status" value="1"/>
</dbReference>
<feature type="signal peptide" evidence="1">
    <location>
        <begin position="1"/>
        <end position="31"/>
    </location>
</feature>
<feature type="domain" description="Ig-like" evidence="2">
    <location>
        <begin position="153"/>
        <end position="252"/>
    </location>
</feature>
<evidence type="ECO:0000313" key="3">
    <source>
        <dbReference type="EMBL" id="KAH3777284.1"/>
    </source>
</evidence>
<dbReference type="PANTHER" id="PTHR23279:SF36">
    <property type="entry name" value="DEFECTIVE PROBOSCIS EXTENSION RESPONSE 9, ISOFORM A"/>
    <property type="match status" value="1"/>
</dbReference>
<gene>
    <name evidence="3" type="ORF">DPMN_178724</name>
</gene>
<dbReference type="SMART" id="SM00408">
    <property type="entry name" value="IGc2"/>
    <property type="match status" value="2"/>
</dbReference>
<feature type="chain" id="PRO_5038920422" description="Ig-like domain-containing protein" evidence="1">
    <location>
        <begin position="32"/>
        <end position="309"/>
    </location>
</feature>
<organism evidence="3 4">
    <name type="scientific">Dreissena polymorpha</name>
    <name type="common">Zebra mussel</name>
    <name type="synonym">Mytilus polymorpha</name>
    <dbReference type="NCBI Taxonomy" id="45954"/>
    <lineage>
        <taxon>Eukaryota</taxon>
        <taxon>Metazoa</taxon>
        <taxon>Spiralia</taxon>
        <taxon>Lophotrochozoa</taxon>
        <taxon>Mollusca</taxon>
        <taxon>Bivalvia</taxon>
        <taxon>Autobranchia</taxon>
        <taxon>Heteroconchia</taxon>
        <taxon>Euheterodonta</taxon>
        <taxon>Imparidentia</taxon>
        <taxon>Neoheterodontei</taxon>
        <taxon>Myida</taxon>
        <taxon>Dreissenoidea</taxon>
        <taxon>Dreissenidae</taxon>
        <taxon>Dreissena</taxon>
    </lineage>
</organism>
<accession>A0A9D4EDX8</accession>
<proteinExistence type="predicted"/>
<dbReference type="OrthoDB" id="190835at2759"/>
<reference evidence="3" key="1">
    <citation type="journal article" date="2019" name="bioRxiv">
        <title>The Genome of the Zebra Mussel, Dreissena polymorpha: A Resource for Invasive Species Research.</title>
        <authorList>
            <person name="McCartney M.A."/>
            <person name="Auch B."/>
            <person name="Kono T."/>
            <person name="Mallez S."/>
            <person name="Zhang Y."/>
            <person name="Obille A."/>
            <person name="Becker A."/>
            <person name="Abrahante J.E."/>
            <person name="Garbe J."/>
            <person name="Badalamenti J.P."/>
            <person name="Herman A."/>
            <person name="Mangelson H."/>
            <person name="Liachko I."/>
            <person name="Sullivan S."/>
            <person name="Sone E.D."/>
            <person name="Koren S."/>
            <person name="Silverstein K.A.T."/>
            <person name="Beckman K.B."/>
            <person name="Gohl D.M."/>
        </authorList>
    </citation>
    <scope>NUCLEOTIDE SEQUENCE</scope>
    <source>
        <strain evidence="3">Duluth1</strain>
        <tissue evidence="3">Whole animal</tissue>
    </source>
</reference>
<evidence type="ECO:0000313" key="4">
    <source>
        <dbReference type="Proteomes" id="UP000828390"/>
    </source>
</evidence>
<dbReference type="InterPro" id="IPR037448">
    <property type="entry name" value="Zig-8"/>
</dbReference>
<dbReference type="SMART" id="SM00409">
    <property type="entry name" value="IG"/>
    <property type="match status" value="2"/>
</dbReference>
<dbReference type="PANTHER" id="PTHR23279">
    <property type="entry name" value="DEFECTIVE PROBOSCIS EXTENSION RESPONSE DPR -RELATED"/>
    <property type="match status" value="1"/>
</dbReference>
<dbReference type="InterPro" id="IPR036179">
    <property type="entry name" value="Ig-like_dom_sf"/>
</dbReference>
<dbReference type="Proteomes" id="UP000828390">
    <property type="component" value="Unassembled WGS sequence"/>
</dbReference>
<protein>
    <recommendedName>
        <fullName evidence="2">Ig-like domain-containing protein</fullName>
    </recommendedName>
</protein>
<keyword evidence="1" id="KW-0732">Signal</keyword>
<evidence type="ECO:0000259" key="2">
    <source>
        <dbReference type="PROSITE" id="PS50835"/>
    </source>
</evidence>
<dbReference type="GO" id="GO:0032589">
    <property type="term" value="C:neuron projection membrane"/>
    <property type="evidence" value="ECO:0007669"/>
    <property type="project" value="TreeGrafter"/>
</dbReference>
<dbReference type="GO" id="GO:0050808">
    <property type="term" value="P:synapse organization"/>
    <property type="evidence" value="ECO:0007669"/>
    <property type="project" value="TreeGrafter"/>
</dbReference>
<dbReference type="EMBL" id="JAIWYP010000009">
    <property type="protein sequence ID" value="KAH3777284.1"/>
    <property type="molecule type" value="Genomic_DNA"/>
</dbReference>
<dbReference type="InterPro" id="IPR013098">
    <property type="entry name" value="Ig_I-set"/>
</dbReference>
<dbReference type="InterPro" id="IPR003598">
    <property type="entry name" value="Ig_sub2"/>
</dbReference>
<keyword evidence="4" id="KW-1185">Reference proteome</keyword>
<dbReference type="Gene3D" id="2.60.40.10">
    <property type="entry name" value="Immunoglobulins"/>
    <property type="match status" value="2"/>
</dbReference>
<sequence>MYMTSAKSMASKVTWWHIGAILLMNAAVVVAEFPASGYNIQPETPAPDFLSSPLNVTFRRGELAILRCSVYNLGTKTVVWRRHEHSFPLTSGSLTVVADDRIQIGHVDFKNQWDLMIKNVQPEDEGVYECQVASTNRNIRRLVSLTVIDSKAEAMEITISREQYVERGEPVTLHCNVTGQHYTPDEIDWFRNGEKVTSEKHRRVKLLKQLSIAHKTFTSILSIDKATMEDSGVYVCRSSNMHIANTKVHVLSGKDTAETSNKKRGTYHDGYADEHVSSDQMKSSASTIRQATFAIICQCTLLMFTYCYK</sequence>
<dbReference type="AlphaFoldDB" id="A0A9D4EDX8"/>
<dbReference type="SUPFAM" id="SSF48726">
    <property type="entry name" value="Immunoglobulin"/>
    <property type="match status" value="2"/>
</dbReference>
<dbReference type="InterPro" id="IPR007110">
    <property type="entry name" value="Ig-like_dom"/>
</dbReference>